<sequence length="172" mass="20579">MEVARGKLLMIHGRVRDVDVQVAGEFMPANLIICSVELYDVILGMDWLGKFRAHLDCHRGRVKFNKGEGMLVYKGVRPTSRRLVILVMQAERMIERGIWLPILYWRTLERVRLRIFEWFESSRMCSSRCRGYHRLGRIFLRLSWNRGQHRYPRLLIGWLQRKFSKWFGKLEG</sequence>
<accession>A0ABD1BCE2</accession>
<evidence type="ECO:0000313" key="1">
    <source>
        <dbReference type="EMBL" id="KAL1213504.1"/>
    </source>
</evidence>
<evidence type="ECO:0008006" key="3">
    <source>
        <dbReference type="Google" id="ProtNLM"/>
    </source>
</evidence>
<name>A0ABD1BCE2_CARAN</name>
<gene>
    <name evidence="1" type="ORF">V5N11_030897</name>
</gene>
<reference evidence="1 2" key="1">
    <citation type="submission" date="2024-04" db="EMBL/GenBank/DDBJ databases">
        <title>Genome assembly C_amara_ONT_v2.</title>
        <authorList>
            <person name="Yant L."/>
            <person name="Moore C."/>
            <person name="Slenker M."/>
        </authorList>
    </citation>
    <scope>NUCLEOTIDE SEQUENCE [LARGE SCALE GENOMIC DNA]</scope>
    <source>
        <tissue evidence="1">Leaf</tissue>
    </source>
</reference>
<dbReference type="CDD" id="cd00303">
    <property type="entry name" value="retropepsin_like"/>
    <property type="match status" value="1"/>
</dbReference>
<dbReference type="InterPro" id="IPR021109">
    <property type="entry name" value="Peptidase_aspartic_dom_sf"/>
</dbReference>
<proteinExistence type="predicted"/>
<dbReference type="Proteomes" id="UP001558713">
    <property type="component" value="Unassembled WGS sequence"/>
</dbReference>
<protein>
    <recommendedName>
        <fullName evidence="3">Reverse transcriptase</fullName>
    </recommendedName>
</protein>
<dbReference type="Gene3D" id="2.40.70.10">
    <property type="entry name" value="Acid Proteases"/>
    <property type="match status" value="1"/>
</dbReference>
<dbReference type="Pfam" id="PF08284">
    <property type="entry name" value="RVP_2"/>
    <property type="match status" value="1"/>
</dbReference>
<dbReference type="AlphaFoldDB" id="A0ABD1BCE2"/>
<organism evidence="1 2">
    <name type="scientific">Cardamine amara subsp. amara</name>
    <dbReference type="NCBI Taxonomy" id="228776"/>
    <lineage>
        <taxon>Eukaryota</taxon>
        <taxon>Viridiplantae</taxon>
        <taxon>Streptophyta</taxon>
        <taxon>Embryophyta</taxon>
        <taxon>Tracheophyta</taxon>
        <taxon>Spermatophyta</taxon>
        <taxon>Magnoliopsida</taxon>
        <taxon>eudicotyledons</taxon>
        <taxon>Gunneridae</taxon>
        <taxon>Pentapetalae</taxon>
        <taxon>rosids</taxon>
        <taxon>malvids</taxon>
        <taxon>Brassicales</taxon>
        <taxon>Brassicaceae</taxon>
        <taxon>Cardamineae</taxon>
        <taxon>Cardamine</taxon>
    </lineage>
</organism>
<dbReference type="EMBL" id="JBANAX010000339">
    <property type="protein sequence ID" value="KAL1213504.1"/>
    <property type="molecule type" value="Genomic_DNA"/>
</dbReference>
<evidence type="ECO:0000313" key="2">
    <source>
        <dbReference type="Proteomes" id="UP001558713"/>
    </source>
</evidence>
<comment type="caution">
    <text evidence="1">The sequence shown here is derived from an EMBL/GenBank/DDBJ whole genome shotgun (WGS) entry which is preliminary data.</text>
</comment>
<keyword evidence="2" id="KW-1185">Reference proteome</keyword>